<keyword evidence="2 3" id="KW-0732">Signal</keyword>
<dbReference type="Gene3D" id="3.40.50.2300">
    <property type="match status" value="2"/>
</dbReference>
<dbReference type="PROSITE" id="PS51257">
    <property type="entry name" value="PROKAR_LIPOPROTEIN"/>
    <property type="match status" value="1"/>
</dbReference>
<gene>
    <name evidence="5" type="ORF">GII31_03165</name>
</gene>
<evidence type="ECO:0000259" key="4">
    <source>
        <dbReference type="Pfam" id="PF13458"/>
    </source>
</evidence>
<dbReference type="EMBL" id="CP045809">
    <property type="protein sequence ID" value="QHN34056.1"/>
    <property type="molecule type" value="Genomic_DNA"/>
</dbReference>
<proteinExistence type="inferred from homology"/>
<feature type="domain" description="Leucine-binding protein" evidence="4">
    <location>
        <begin position="73"/>
        <end position="368"/>
    </location>
</feature>
<dbReference type="InterPro" id="IPR028082">
    <property type="entry name" value="Peripla_BP_I"/>
</dbReference>
<evidence type="ECO:0000256" key="2">
    <source>
        <dbReference type="ARBA" id="ARBA00022729"/>
    </source>
</evidence>
<dbReference type="InterPro" id="IPR028081">
    <property type="entry name" value="Leu-bd"/>
</dbReference>
<dbReference type="SUPFAM" id="SSF53822">
    <property type="entry name" value="Periplasmic binding protein-like I"/>
    <property type="match status" value="1"/>
</dbReference>
<evidence type="ECO:0000256" key="1">
    <source>
        <dbReference type="ARBA" id="ARBA00010062"/>
    </source>
</evidence>
<comment type="similarity">
    <text evidence="1">Belongs to the leucine-binding protein family.</text>
</comment>
<feature type="signal peptide" evidence="3">
    <location>
        <begin position="1"/>
        <end position="20"/>
    </location>
</feature>
<keyword evidence="6" id="KW-1185">Reference proteome</keyword>
<evidence type="ECO:0000256" key="3">
    <source>
        <dbReference type="SAM" id="SignalP"/>
    </source>
</evidence>
<dbReference type="Proteomes" id="UP001059836">
    <property type="component" value="Chromosome"/>
</dbReference>
<feature type="chain" id="PRO_5045776494" evidence="3">
    <location>
        <begin position="21"/>
        <end position="417"/>
    </location>
</feature>
<dbReference type="Pfam" id="PF13458">
    <property type="entry name" value="Peripla_BP_6"/>
    <property type="match status" value="1"/>
</dbReference>
<evidence type="ECO:0000313" key="5">
    <source>
        <dbReference type="EMBL" id="QHN34056.1"/>
    </source>
</evidence>
<accession>A0ABX6IFE9</accession>
<sequence>MTNSWRKRTLALAGAVTAFAVVVAGCSDDDGDTSGDGVDLSVLGEADAASGDPVEIMFNTPGNKSSAYTNETEVAEATVKYINENLGGINGRPIKLTMCFDELQAANARECANKAVGSKAVAVLSGTPSNPDTIAAVTSPAGLPYFMVNGGGKESLTAPNSYVVTNTVGGIVGLPAELAKERGYQKAAILVIDAPLATQPITGMGKLVFGNAGVELEVVTVPPGTADMTPQVQAVIDSGAKLVQVLGDIPFCTGAFKAMTTLNADIDKVAISNCVSSESAAQIPGGYEGITIRTTEDTNPDSADRKLFNAVLQKYGADGKEDGATAFRSLVAFQRSLSGMSGDITRESIVKRLNAQPEPVESPLAAGLTFQCGTKPMAVTPNVCSGGIIAGTSDKDGNVSDVKTYDVAPLFKMPAAG</sequence>
<reference evidence="5" key="1">
    <citation type="journal article" date="2021" name="Nat. Microbiol.">
        <title>Cocultivation of an ultrasmall environmental parasitic bacterium with lytic ability against bacteria associated with wastewater foams.</title>
        <authorList>
            <person name="Batinovic S."/>
            <person name="Rose J.J.A."/>
            <person name="Ratcliffe J."/>
            <person name="Seviour R.J."/>
            <person name="Petrovski S."/>
        </authorList>
    </citation>
    <scope>NUCLEOTIDE SEQUENCE</scope>
    <source>
        <strain evidence="5">CON9</strain>
    </source>
</reference>
<evidence type="ECO:0000313" key="6">
    <source>
        <dbReference type="Proteomes" id="UP001059836"/>
    </source>
</evidence>
<protein>
    <submittedName>
        <fullName evidence="5">ABC transporter substrate-binding protein</fullName>
    </submittedName>
</protein>
<name>A0ABX6IFE9_9ACTN</name>
<organism evidence="5 6">
    <name type="scientific">Gordonia pseudamarae</name>
    <dbReference type="NCBI Taxonomy" id="2831662"/>
    <lineage>
        <taxon>Bacteria</taxon>
        <taxon>Bacillati</taxon>
        <taxon>Actinomycetota</taxon>
        <taxon>Actinomycetes</taxon>
        <taxon>Mycobacteriales</taxon>
        <taxon>Gordoniaceae</taxon>
        <taxon>Gordonia</taxon>
    </lineage>
</organism>